<evidence type="ECO:0000256" key="4">
    <source>
        <dbReference type="ARBA" id="ARBA00022679"/>
    </source>
</evidence>
<evidence type="ECO:0000256" key="18">
    <source>
        <dbReference type="SAM" id="MobiDB-lite"/>
    </source>
</evidence>
<dbReference type="GeneID" id="36292658"/>
<dbReference type="GO" id="GO:0004190">
    <property type="term" value="F:aspartic-type endopeptidase activity"/>
    <property type="evidence" value="ECO:0007669"/>
    <property type="project" value="UniProtKB-KW"/>
</dbReference>
<dbReference type="VEuPathDB" id="FungiDB:GMDG_04437"/>
<dbReference type="EMBL" id="KV441393">
    <property type="protein sequence ID" value="PQM43501.1"/>
    <property type="molecule type" value="Genomic_DNA"/>
</dbReference>
<dbReference type="GO" id="GO:0005634">
    <property type="term" value="C:nucleus"/>
    <property type="evidence" value="ECO:0007669"/>
    <property type="project" value="UniProtKB-ARBA"/>
</dbReference>
<dbReference type="GO" id="GO:0003677">
    <property type="term" value="F:DNA binding"/>
    <property type="evidence" value="ECO:0007669"/>
    <property type="project" value="UniProtKB-KW"/>
</dbReference>
<keyword evidence="6" id="KW-0540">Nuclease</keyword>
<feature type="domain" description="Integrase catalytic" evidence="21">
    <location>
        <begin position="823"/>
        <end position="988"/>
    </location>
</feature>
<dbReference type="InterPro" id="IPR041373">
    <property type="entry name" value="RT_RNaseH"/>
</dbReference>
<comment type="subunit">
    <text evidence="1">Component of the NuA4 histone acetyltransferase complex.</text>
</comment>
<dbReference type="InterPro" id="IPR056924">
    <property type="entry name" value="SH3_Tf2-1"/>
</dbReference>
<dbReference type="EC" id="2.7.7.49" evidence="2"/>
<evidence type="ECO:0000256" key="1">
    <source>
        <dbReference type="ARBA" id="ARBA00011353"/>
    </source>
</evidence>
<evidence type="ECO:0000256" key="13">
    <source>
        <dbReference type="ARBA" id="ARBA00022908"/>
    </source>
</evidence>
<dbReference type="Gene3D" id="3.30.70.270">
    <property type="match status" value="2"/>
</dbReference>
<keyword evidence="16" id="KW-0238">DNA-binding</keyword>
<dbReference type="InterPro" id="IPR036397">
    <property type="entry name" value="RNaseH_sf"/>
</dbReference>
<evidence type="ECO:0000256" key="3">
    <source>
        <dbReference type="ARBA" id="ARBA00022670"/>
    </source>
</evidence>
<dbReference type="Proteomes" id="UP000077154">
    <property type="component" value="Unassembled WGS sequence"/>
</dbReference>
<reference evidence="22" key="1">
    <citation type="submission" date="2016-03" db="EMBL/GenBank/DDBJ databases">
        <title>Updated assembly of Pseudogymnoascus destructans, the fungus causing white-nose syndrome of bats.</title>
        <authorList>
            <person name="Palmer J.M."/>
            <person name="Drees K.P."/>
            <person name="Foster J.T."/>
            <person name="Lindner D.L."/>
        </authorList>
    </citation>
    <scope>NUCLEOTIDE SEQUENCE [LARGE SCALE GENOMIC DNA]</scope>
    <source>
        <strain evidence="22">20631-21</strain>
    </source>
</reference>
<dbReference type="Pfam" id="PF17921">
    <property type="entry name" value="Integrase_H2C2"/>
    <property type="match status" value="1"/>
</dbReference>
<evidence type="ECO:0000256" key="2">
    <source>
        <dbReference type="ARBA" id="ARBA00012493"/>
    </source>
</evidence>
<keyword evidence="5" id="KW-0548">Nucleotidyltransferase</keyword>
<protein>
    <recommendedName>
        <fullName evidence="2">RNA-directed DNA polymerase</fullName>
        <ecNumber evidence="2">2.7.7.49</ecNumber>
    </recommendedName>
</protein>
<keyword evidence="15" id="KW-0239">DNA-directed DNA polymerase</keyword>
<keyword evidence="14" id="KW-0695">RNA-directed DNA polymerase</keyword>
<proteinExistence type="predicted"/>
<dbReference type="OrthoDB" id="5428705at2759"/>
<dbReference type="CDD" id="cd01647">
    <property type="entry name" value="RT_LTR"/>
    <property type="match status" value="1"/>
</dbReference>
<dbReference type="FunFam" id="3.30.70.270:FF:000063">
    <property type="entry name" value="Zinc knuckle domaincontaining protein"/>
    <property type="match status" value="1"/>
</dbReference>
<dbReference type="SUPFAM" id="SSF50630">
    <property type="entry name" value="Acid proteases"/>
    <property type="match status" value="1"/>
</dbReference>
<evidence type="ECO:0000256" key="7">
    <source>
        <dbReference type="ARBA" id="ARBA00022723"/>
    </source>
</evidence>
<dbReference type="GO" id="GO:0006310">
    <property type="term" value="P:DNA recombination"/>
    <property type="evidence" value="ECO:0007669"/>
    <property type="project" value="UniProtKB-KW"/>
</dbReference>
<dbReference type="GO" id="GO:0006338">
    <property type="term" value="P:chromatin remodeling"/>
    <property type="evidence" value="ECO:0007669"/>
    <property type="project" value="UniProtKB-ARBA"/>
</dbReference>
<dbReference type="InterPro" id="IPR050951">
    <property type="entry name" value="Retrovirus_Pol_polyprotein"/>
</dbReference>
<dbReference type="Gene3D" id="2.40.50.40">
    <property type="match status" value="1"/>
</dbReference>
<evidence type="ECO:0000256" key="14">
    <source>
        <dbReference type="ARBA" id="ARBA00022918"/>
    </source>
</evidence>
<keyword evidence="10" id="KW-0378">Hydrolase</keyword>
<name>A0A2P6FGI8_9PEZI</name>
<dbReference type="GO" id="GO:0003964">
    <property type="term" value="F:RNA-directed DNA polymerase activity"/>
    <property type="evidence" value="ECO:0007669"/>
    <property type="project" value="UniProtKB-KW"/>
</dbReference>
<evidence type="ECO:0000256" key="15">
    <source>
        <dbReference type="ARBA" id="ARBA00022932"/>
    </source>
</evidence>
<dbReference type="CDD" id="cd09274">
    <property type="entry name" value="RNase_HI_RT_Ty3"/>
    <property type="match status" value="1"/>
</dbReference>
<dbReference type="VEuPathDB" id="FungiDB:GMDG_02856"/>
<keyword evidence="9" id="KW-0255">Endonuclease</keyword>
<dbReference type="InterPro" id="IPR023780">
    <property type="entry name" value="Chromo_domain"/>
</dbReference>
<keyword evidence="7" id="KW-0479">Metal-binding</keyword>
<dbReference type="RefSeq" id="XP_024328809.1">
    <property type="nucleotide sequence ID" value="XM_024473041.1"/>
</dbReference>
<evidence type="ECO:0000256" key="10">
    <source>
        <dbReference type="ARBA" id="ARBA00022801"/>
    </source>
</evidence>
<gene>
    <name evidence="22" type="ORF">VC83_09628</name>
</gene>
<dbReference type="SMART" id="SM00298">
    <property type="entry name" value="CHROMO"/>
    <property type="match status" value="1"/>
</dbReference>
<dbReference type="InterPro" id="IPR000477">
    <property type="entry name" value="RT_dom"/>
</dbReference>
<dbReference type="GO" id="GO:0015074">
    <property type="term" value="P:DNA integration"/>
    <property type="evidence" value="ECO:0007669"/>
    <property type="project" value="UniProtKB-KW"/>
</dbReference>
<dbReference type="InterPro" id="IPR001584">
    <property type="entry name" value="Integrase_cat-core"/>
</dbReference>
<dbReference type="FunFam" id="3.30.420.10:FF:000032">
    <property type="entry name" value="Retrovirus-related Pol polyprotein from transposon 297-like Protein"/>
    <property type="match status" value="1"/>
</dbReference>
<evidence type="ECO:0000256" key="8">
    <source>
        <dbReference type="ARBA" id="ARBA00022750"/>
    </source>
</evidence>
<dbReference type="VEuPathDB" id="FungiDB:GMDG_05964"/>
<dbReference type="CDD" id="cd00303">
    <property type="entry name" value="retropepsin_like"/>
    <property type="match status" value="1"/>
</dbReference>
<accession>A0A2P6FGI8</accession>
<keyword evidence="3" id="KW-0645">Protease</keyword>
<dbReference type="SUPFAM" id="SSF53098">
    <property type="entry name" value="Ribonuclease H-like"/>
    <property type="match status" value="1"/>
</dbReference>
<evidence type="ECO:0000256" key="16">
    <source>
        <dbReference type="ARBA" id="ARBA00023125"/>
    </source>
</evidence>
<evidence type="ECO:0000259" key="21">
    <source>
        <dbReference type="PROSITE" id="PS50994"/>
    </source>
</evidence>
<keyword evidence="13" id="KW-0229">DNA integration</keyword>
<dbReference type="FunFam" id="1.10.340.70:FF:000001">
    <property type="entry name" value="Retrovirus-related Pol polyprotein from transposon gypsy-like Protein"/>
    <property type="match status" value="1"/>
</dbReference>
<evidence type="ECO:0000259" key="20">
    <source>
        <dbReference type="PROSITE" id="PS50878"/>
    </source>
</evidence>
<keyword evidence="12" id="KW-0694">RNA-binding</keyword>
<dbReference type="InterPro" id="IPR016197">
    <property type="entry name" value="Chromo-like_dom_sf"/>
</dbReference>
<feature type="domain" description="Reverse transcriptase" evidence="20">
    <location>
        <begin position="212"/>
        <end position="391"/>
    </location>
</feature>
<dbReference type="Pfam" id="PF17917">
    <property type="entry name" value="RT_RNaseH"/>
    <property type="match status" value="1"/>
</dbReference>
<dbReference type="PANTHER" id="PTHR37984:SF5">
    <property type="entry name" value="PROTEIN NYNRIN-LIKE"/>
    <property type="match status" value="1"/>
</dbReference>
<dbReference type="InterPro" id="IPR021109">
    <property type="entry name" value="Peptidase_aspartic_dom_sf"/>
</dbReference>
<dbReference type="InterPro" id="IPR012337">
    <property type="entry name" value="RNaseH-like_sf"/>
</dbReference>
<dbReference type="GO" id="GO:0004519">
    <property type="term" value="F:endonuclease activity"/>
    <property type="evidence" value="ECO:0007669"/>
    <property type="project" value="UniProtKB-KW"/>
</dbReference>
<dbReference type="Gene3D" id="1.10.340.70">
    <property type="match status" value="1"/>
</dbReference>
<feature type="compositionally biased region" description="Basic and acidic residues" evidence="18">
    <location>
        <begin position="613"/>
        <end position="624"/>
    </location>
</feature>
<dbReference type="Gene3D" id="2.40.70.10">
    <property type="entry name" value="Acid Proteases"/>
    <property type="match status" value="1"/>
</dbReference>
<evidence type="ECO:0000256" key="5">
    <source>
        <dbReference type="ARBA" id="ARBA00022695"/>
    </source>
</evidence>
<dbReference type="SUPFAM" id="SSF56672">
    <property type="entry name" value="DNA/RNA polymerases"/>
    <property type="match status" value="1"/>
</dbReference>
<dbReference type="CDD" id="cd00024">
    <property type="entry name" value="CD_CSD"/>
    <property type="match status" value="1"/>
</dbReference>
<dbReference type="GO" id="GO:0003723">
    <property type="term" value="F:RNA binding"/>
    <property type="evidence" value="ECO:0007669"/>
    <property type="project" value="UniProtKB-KW"/>
</dbReference>
<dbReference type="GO" id="GO:0003887">
    <property type="term" value="F:DNA-directed DNA polymerase activity"/>
    <property type="evidence" value="ECO:0007669"/>
    <property type="project" value="UniProtKB-KW"/>
</dbReference>
<dbReference type="PANTHER" id="PTHR37984">
    <property type="entry name" value="PROTEIN CBG26694"/>
    <property type="match status" value="1"/>
</dbReference>
<evidence type="ECO:0000256" key="17">
    <source>
        <dbReference type="ARBA" id="ARBA00023172"/>
    </source>
</evidence>
<sequence>MEIDIEIKVGPTWHKAKALLDSGSDASTIHPLFAKDKGLECRDKGPPRARAVDGKEIAIYGAATVQIKAWDHFRRETTVDQTFLSMDTPGVDVILGMDWIVQVNPQIDWQTQIWRYPFDISKAMEVGIEELDKGDTAFVLALTSEGALEPQCPREYAEFADVFSKERAEDLPELGRKTHGIDTSMQEPPYGPVYNLSETELATLREYLQSSERKGWIQRSISPAGAPILFVQKKDGSLRLCVDYRGLNKITVKNRHPLPLITETLDRFQGAKVFTKLDIRNAYHRIRIRPGDEWKTAFRTRYGHFEYKVMPFGLANAPATFQAYMNETLEGLVDTICVVYLDDILIYSSKEEEHTHHVQEVLGRLREANLYVKLSKCEFNTKQVGFLGYTVTTEGVAMEGDRVAAIAEWPTPKTYREVQVFLGFANFYRRFIEQYSSVVAPLTGLMKGAKAGKQTGPFVWGAMQQGAFDRLKEAFTTAPMLVHFDPSCKIRLETDSSGFGLAGNLSQYVEETPERRGGWHPVAFFSKKLEPAELNYEVHDQELLAIVRSFEQWRHYLEGSQHPIEVLTDHNNLKYFMETTALTRRQARWAQALSAYDFQISYRAGKTNPADGPSRRPDYEEEKGSQNVMLPTLRNKLQKAIQAGEEALQMRRVVADLQEVGTTLGEDQSKDTKSPGLVVPRVMVAAMAQGESAYSATAEPLADLIKTLQAADELAVHRAREAGSAWAKGSSGWRVDDAGILRFKGAAYVPPNQAVRMEIFKICHDDPLAGHFGYKKTQELIRRKYYWPGLDQEAREYVRGCDRCQRIKPVRHRPYGEMQGLRMPTKPFESISMDFITDLPPSIGADQAKASDSILVIVDRYTKVSKYIPCRKTITATELGRVFLEYWVKDFGIPAEIITDRGSVFTCHFWSAFCFHLKVRRNLSTAFHPQSDGQTERQNQNIEAYLRLHCNQHQDNWVELLHFAELTYNNAFHDSIQMSPNQARYGINIDLRQGIEDDPMRREVPVARDRVQKILDLRKELEEAWARSKEAQVRGYNKIHKPMQFMVGERVWLSAKNIRTTQPSRKLGHRWLGPYEITGRIGKQAYRLRLPPRYKAIHDVFHVSLLERYREGVEKADPPPDPEIVDGEEEYKVEAVLDHRTVRRGRGIREEYLIRWAGYTAADDQWVPKLDVGLPLIKAYHKEQTQKAM</sequence>
<dbReference type="GO" id="GO:0046872">
    <property type="term" value="F:metal ion binding"/>
    <property type="evidence" value="ECO:0007669"/>
    <property type="project" value="UniProtKB-KW"/>
</dbReference>
<keyword evidence="8" id="KW-0064">Aspartyl protease</keyword>
<evidence type="ECO:0000313" key="22">
    <source>
        <dbReference type="EMBL" id="PQM43501.1"/>
    </source>
</evidence>
<keyword evidence="4" id="KW-0808">Transferase</keyword>
<evidence type="ECO:0000256" key="11">
    <source>
        <dbReference type="ARBA" id="ARBA00022842"/>
    </source>
</evidence>
<keyword evidence="17" id="KW-0233">DNA recombination</keyword>
<dbReference type="PROSITE" id="PS50878">
    <property type="entry name" value="RT_POL"/>
    <property type="match status" value="1"/>
</dbReference>
<dbReference type="AlphaFoldDB" id="A0A2P6FGI8"/>
<dbReference type="InterPro" id="IPR043502">
    <property type="entry name" value="DNA/RNA_pol_sf"/>
</dbReference>
<dbReference type="InterPro" id="IPR043128">
    <property type="entry name" value="Rev_trsase/Diguanyl_cyclase"/>
</dbReference>
<evidence type="ECO:0000256" key="9">
    <source>
        <dbReference type="ARBA" id="ARBA00022759"/>
    </source>
</evidence>
<dbReference type="Pfam" id="PF00078">
    <property type="entry name" value="RVT_1"/>
    <property type="match status" value="1"/>
</dbReference>
<feature type="region of interest" description="Disordered" evidence="18">
    <location>
        <begin position="604"/>
        <end position="626"/>
    </location>
</feature>
<dbReference type="Pfam" id="PF00385">
    <property type="entry name" value="Chromo"/>
    <property type="match status" value="1"/>
</dbReference>
<dbReference type="PROSITE" id="PS50013">
    <property type="entry name" value="CHROMO_2"/>
    <property type="match status" value="1"/>
</dbReference>
<evidence type="ECO:0000256" key="6">
    <source>
        <dbReference type="ARBA" id="ARBA00022722"/>
    </source>
</evidence>
<dbReference type="PROSITE" id="PS50994">
    <property type="entry name" value="INTEGRASE"/>
    <property type="match status" value="1"/>
</dbReference>
<keyword evidence="11" id="KW-0460">Magnesium</keyword>
<evidence type="ECO:0000259" key="19">
    <source>
        <dbReference type="PROSITE" id="PS50013"/>
    </source>
</evidence>
<dbReference type="SUPFAM" id="SSF54160">
    <property type="entry name" value="Chromo domain-like"/>
    <property type="match status" value="1"/>
</dbReference>
<dbReference type="Gene3D" id="3.10.10.10">
    <property type="entry name" value="HIV Type 1 Reverse Transcriptase, subunit A, domain 1"/>
    <property type="match status" value="1"/>
</dbReference>
<feature type="domain" description="Chromo" evidence="19">
    <location>
        <begin position="1131"/>
        <end position="1189"/>
    </location>
</feature>
<dbReference type="GO" id="GO:0006508">
    <property type="term" value="P:proteolysis"/>
    <property type="evidence" value="ECO:0007669"/>
    <property type="project" value="UniProtKB-KW"/>
</dbReference>
<evidence type="ECO:0000256" key="12">
    <source>
        <dbReference type="ARBA" id="ARBA00022884"/>
    </source>
</evidence>
<dbReference type="InterPro" id="IPR041588">
    <property type="entry name" value="Integrase_H2C2"/>
</dbReference>
<dbReference type="Gene3D" id="3.30.420.10">
    <property type="entry name" value="Ribonuclease H-like superfamily/Ribonuclease H"/>
    <property type="match status" value="1"/>
</dbReference>
<dbReference type="Pfam" id="PF24626">
    <property type="entry name" value="SH3_Tf2-1"/>
    <property type="match status" value="1"/>
</dbReference>
<dbReference type="InterPro" id="IPR000953">
    <property type="entry name" value="Chromo/chromo_shadow_dom"/>
</dbReference>
<organism evidence="22">
    <name type="scientific">Pseudogymnoascus destructans</name>
    <dbReference type="NCBI Taxonomy" id="655981"/>
    <lineage>
        <taxon>Eukaryota</taxon>
        <taxon>Fungi</taxon>
        <taxon>Dikarya</taxon>
        <taxon>Ascomycota</taxon>
        <taxon>Pezizomycotina</taxon>
        <taxon>Leotiomycetes</taxon>
        <taxon>Thelebolales</taxon>
        <taxon>Thelebolaceae</taxon>
        <taxon>Pseudogymnoascus</taxon>
    </lineage>
</organism>